<accession>A0A3Q3NR35</accession>
<organism evidence="3 4">
    <name type="scientific">Labrus bergylta</name>
    <name type="common">ballan wrasse</name>
    <dbReference type="NCBI Taxonomy" id="56723"/>
    <lineage>
        <taxon>Eukaryota</taxon>
        <taxon>Metazoa</taxon>
        <taxon>Chordata</taxon>
        <taxon>Craniata</taxon>
        <taxon>Vertebrata</taxon>
        <taxon>Euteleostomi</taxon>
        <taxon>Actinopterygii</taxon>
        <taxon>Neopterygii</taxon>
        <taxon>Teleostei</taxon>
        <taxon>Neoteleostei</taxon>
        <taxon>Acanthomorphata</taxon>
        <taxon>Eupercaria</taxon>
        <taxon>Labriformes</taxon>
        <taxon>Labridae</taxon>
        <taxon>Labrus</taxon>
    </lineage>
</organism>
<feature type="signal peptide" evidence="1">
    <location>
        <begin position="1"/>
        <end position="16"/>
    </location>
</feature>
<feature type="chain" id="PRO_5018603035" description="C-type lectin domain-containing protein" evidence="1">
    <location>
        <begin position="17"/>
        <end position="164"/>
    </location>
</feature>
<dbReference type="Pfam" id="PF00059">
    <property type="entry name" value="Lectin_C"/>
    <property type="match status" value="1"/>
</dbReference>
<keyword evidence="1" id="KW-0732">Signal</keyword>
<dbReference type="PANTHER" id="PTHR22803">
    <property type="entry name" value="MANNOSE, PHOSPHOLIPASE, LECTIN RECEPTOR RELATED"/>
    <property type="match status" value="1"/>
</dbReference>
<protein>
    <recommendedName>
        <fullName evidence="2">C-type lectin domain-containing protein</fullName>
    </recommendedName>
</protein>
<dbReference type="PROSITE" id="PS50041">
    <property type="entry name" value="C_TYPE_LECTIN_2"/>
    <property type="match status" value="1"/>
</dbReference>
<dbReference type="InParanoid" id="A0A3Q3NR35"/>
<name>A0A3Q3NR35_9LABR</name>
<dbReference type="InterPro" id="IPR016187">
    <property type="entry name" value="CTDL_fold"/>
</dbReference>
<sequence length="164" mass="17952">MALTFLLVVLIGLSSGLLMGADVRDCCKGCPEGWAEIAGQCYMFNNKPMDWCDAEAHCISEGGNLAAILEGDHAQQFREMVVKAAGKEIPVWIGGYDAVKVSDGKWKWSNGKKCVFSGWGPNEPSNSKDENCMAIGDKENQPIEDDKCDVKKAFLCARELAKRE</sequence>
<reference evidence="3" key="2">
    <citation type="submission" date="2025-09" db="UniProtKB">
        <authorList>
            <consortium name="Ensembl"/>
        </authorList>
    </citation>
    <scope>IDENTIFICATION</scope>
</reference>
<dbReference type="Proteomes" id="UP000261660">
    <property type="component" value="Unplaced"/>
</dbReference>
<evidence type="ECO:0000259" key="2">
    <source>
        <dbReference type="PROSITE" id="PS50041"/>
    </source>
</evidence>
<dbReference type="PRINTS" id="PR01504">
    <property type="entry name" value="PNCREATITSAP"/>
</dbReference>
<feature type="domain" description="C-type lectin" evidence="2">
    <location>
        <begin position="37"/>
        <end position="157"/>
    </location>
</feature>
<dbReference type="Ensembl" id="ENSLBET00000039835.1">
    <property type="protein sequence ID" value="ENSLBEP00000038265.1"/>
    <property type="gene ID" value="ENSLBEG00000028523.1"/>
</dbReference>
<dbReference type="Gene3D" id="3.10.100.10">
    <property type="entry name" value="Mannose-Binding Protein A, subunit A"/>
    <property type="match status" value="1"/>
</dbReference>
<dbReference type="SMART" id="SM00034">
    <property type="entry name" value="CLECT"/>
    <property type="match status" value="1"/>
</dbReference>
<dbReference type="SUPFAM" id="SSF56436">
    <property type="entry name" value="C-type lectin-like"/>
    <property type="match status" value="1"/>
</dbReference>
<dbReference type="InterPro" id="IPR016186">
    <property type="entry name" value="C-type_lectin-like/link_sf"/>
</dbReference>
<reference evidence="3" key="1">
    <citation type="submission" date="2025-08" db="UniProtKB">
        <authorList>
            <consortium name="Ensembl"/>
        </authorList>
    </citation>
    <scope>IDENTIFICATION</scope>
</reference>
<dbReference type="InterPro" id="IPR001304">
    <property type="entry name" value="C-type_lectin-like"/>
</dbReference>
<dbReference type="AlphaFoldDB" id="A0A3Q3NR35"/>
<dbReference type="STRING" id="56723.ENSLBEP00000038265"/>
<evidence type="ECO:0000256" key="1">
    <source>
        <dbReference type="SAM" id="SignalP"/>
    </source>
</evidence>
<dbReference type="InterPro" id="IPR050111">
    <property type="entry name" value="C-type_lectin/snaclec_domain"/>
</dbReference>
<evidence type="ECO:0000313" key="4">
    <source>
        <dbReference type="Proteomes" id="UP000261660"/>
    </source>
</evidence>
<keyword evidence="4" id="KW-1185">Reference proteome</keyword>
<dbReference type="GeneTree" id="ENSGT00940000161814"/>
<proteinExistence type="predicted"/>
<evidence type="ECO:0000313" key="3">
    <source>
        <dbReference type="Ensembl" id="ENSLBEP00000038265.1"/>
    </source>
</evidence>
<dbReference type="CDD" id="cd00037">
    <property type="entry name" value="CLECT"/>
    <property type="match status" value="1"/>
</dbReference>